<comment type="caution">
    <text evidence="4">The sequence shown here is derived from an EMBL/GenBank/DDBJ whole genome shotgun (WGS) entry which is preliminary data.</text>
</comment>
<dbReference type="InterPro" id="IPR020476">
    <property type="entry name" value="Nudix_hydrolase"/>
</dbReference>
<dbReference type="Gene3D" id="3.90.79.10">
    <property type="entry name" value="Nucleoside Triphosphate Pyrophosphohydrolase"/>
    <property type="match status" value="1"/>
</dbReference>
<name>A0A2M9XCN8_9LEPT</name>
<dbReference type="Proteomes" id="UP000232196">
    <property type="component" value="Unassembled WGS sequence"/>
</dbReference>
<dbReference type="OrthoDB" id="9816289at2"/>
<dbReference type="Pfam" id="PF00293">
    <property type="entry name" value="NUDIX"/>
    <property type="match status" value="1"/>
</dbReference>
<evidence type="ECO:0000256" key="1">
    <source>
        <dbReference type="ARBA" id="ARBA00001946"/>
    </source>
</evidence>
<dbReference type="AlphaFoldDB" id="A0A2M9XCN8"/>
<keyword evidence="5" id="KW-1185">Reference proteome</keyword>
<dbReference type="EMBL" id="NPDN01000005">
    <property type="protein sequence ID" value="PJZ25501.1"/>
    <property type="molecule type" value="Genomic_DNA"/>
</dbReference>
<dbReference type="SUPFAM" id="SSF55811">
    <property type="entry name" value="Nudix"/>
    <property type="match status" value="1"/>
</dbReference>
<dbReference type="RefSeq" id="WP_100706849.1">
    <property type="nucleotide sequence ID" value="NZ_NPDL01000011.1"/>
</dbReference>
<keyword evidence="2" id="KW-0378">Hydrolase</keyword>
<reference evidence="4 5" key="1">
    <citation type="submission" date="2017-07" db="EMBL/GenBank/DDBJ databases">
        <title>Leptospira spp. isolated from tropical soils.</title>
        <authorList>
            <person name="Thibeaux R."/>
            <person name="Iraola G."/>
            <person name="Ferres I."/>
            <person name="Bierque E."/>
            <person name="Girault D."/>
            <person name="Soupe-Gilbert M.-E."/>
            <person name="Picardeau M."/>
            <person name="Goarant C."/>
        </authorList>
    </citation>
    <scope>NUCLEOTIDE SEQUENCE [LARGE SCALE GENOMIC DNA]</scope>
    <source>
        <strain evidence="4 5">MCA1-C-A1</strain>
    </source>
</reference>
<evidence type="ECO:0000256" key="2">
    <source>
        <dbReference type="ARBA" id="ARBA00022801"/>
    </source>
</evidence>
<evidence type="ECO:0000259" key="3">
    <source>
        <dbReference type="PROSITE" id="PS51462"/>
    </source>
</evidence>
<comment type="cofactor">
    <cofactor evidence="1">
        <name>Mg(2+)</name>
        <dbReference type="ChEBI" id="CHEBI:18420"/>
    </cofactor>
</comment>
<organism evidence="4 5">
    <name type="scientific">Leptospira hartskeerlii</name>
    <dbReference type="NCBI Taxonomy" id="2023177"/>
    <lineage>
        <taxon>Bacteria</taxon>
        <taxon>Pseudomonadati</taxon>
        <taxon>Spirochaetota</taxon>
        <taxon>Spirochaetia</taxon>
        <taxon>Leptospirales</taxon>
        <taxon>Leptospiraceae</taxon>
        <taxon>Leptospira</taxon>
    </lineage>
</organism>
<evidence type="ECO:0000313" key="4">
    <source>
        <dbReference type="EMBL" id="PJZ25501.1"/>
    </source>
</evidence>
<evidence type="ECO:0000313" key="5">
    <source>
        <dbReference type="Proteomes" id="UP000232196"/>
    </source>
</evidence>
<dbReference type="PRINTS" id="PR00502">
    <property type="entry name" value="NUDIXFAMILY"/>
</dbReference>
<dbReference type="PROSITE" id="PS51462">
    <property type="entry name" value="NUDIX"/>
    <property type="match status" value="1"/>
</dbReference>
<dbReference type="PANTHER" id="PTHR43046:SF14">
    <property type="entry name" value="MUTT_NUDIX FAMILY PROTEIN"/>
    <property type="match status" value="1"/>
</dbReference>
<dbReference type="InterPro" id="IPR015797">
    <property type="entry name" value="NUDIX_hydrolase-like_dom_sf"/>
</dbReference>
<accession>A0A2M9XCN8</accession>
<feature type="domain" description="Nudix hydrolase" evidence="3">
    <location>
        <begin position="9"/>
        <end position="147"/>
    </location>
</feature>
<dbReference type="InterPro" id="IPR000086">
    <property type="entry name" value="NUDIX_hydrolase_dom"/>
</dbReference>
<proteinExistence type="predicted"/>
<gene>
    <name evidence="4" type="ORF">CH357_11345</name>
</gene>
<sequence length="153" mass="17582">MEFFFKKKGLRVRVAALIRNRKGEILLLQQKKKDAYYWLLPGGGIEFGESAEDALRRELKEELSLDITSANFLFLNESIDPKGNRHLLQLVFLATVKKQDPEVNLKEKAITGFGYFPLGAVLEMDIRPDIKAFLSSGKYKPAPFIRSQWVYDK</sequence>
<protein>
    <submittedName>
        <fullName evidence="4">ADP-ribose pyrophosphatase</fullName>
    </submittedName>
</protein>
<dbReference type="GO" id="GO:0016787">
    <property type="term" value="F:hydrolase activity"/>
    <property type="evidence" value="ECO:0007669"/>
    <property type="project" value="UniProtKB-KW"/>
</dbReference>
<dbReference type="PANTHER" id="PTHR43046">
    <property type="entry name" value="GDP-MANNOSE MANNOSYL HYDROLASE"/>
    <property type="match status" value="1"/>
</dbReference>